<keyword evidence="8" id="KW-1185">Reference proteome</keyword>
<dbReference type="SMART" id="SM00248">
    <property type="entry name" value="ANK"/>
    <property type="match status" value="12"/>
</dbReference>
<evidence type="ECO:0000256" key="1">
    <source>
        <dbReference type="ARBA" id="ARBA00022737"/>
    </source>
</evidence>
<organism evidence="7 8">
    <name type="scientific">Fusarium gaditjirri</name>
    <dbReference type="NCBI Taxonomy" id="282569"/>
    <lineage>
        <taxon>Eukaryota</taxon>
        <taxon>Fungi</taxon>
        <taxon>Dikarya</taxon>
        <taxon>Ascomycota</taxon>
        <taxon>Pezizomycotina</taxon>
        <taxon>Sordariomycetes</taxon>
        <taxon>Hypocreomycetidae</taxon>
        <taxon>Hypocreales</taxon>
        <taxon>Nectriaceae</taxon>
        <taxon>Fusarium</taxon>
        <taxon>Fusarium nisikadoi species complex</taxon>
    </lineage>
</organism>
<gene>
    <name evidence="7" type="ORF">FGADI_11993</name>
</gene>
<dbReference type="Pfam" id="PF12796">
    <property type="entry name" value="Ank_2"/>
    <property type="match status" value="4"/>
</dbReference>
<evidence type="ECO:0000256" key="6">
    <source>
        <dbReference type="SAM" id="SignalP"/>
    </source>
</evidence>
<dbReference type="PROSITE" id="PS50297">
    <property type="entry name" value="ANK_REP_REGION"/>
    <property type="match status" value="3"/>
</dbReference>
<evidence type="ECO:0000256" key="5">
    <source>
        <dbReference type="SAM" id="Phobius"/>
    </source>
</evidence>
<feature type="repeat" description="ANK" evidence="3">
    <location>
        <begin position="1565"/>
        <end position="1588"/>
    </location>
</feature>
<feature type="repeat" description="ANK" evidence="3">
    <location>
        <begin position="1394"/>
        <end position="1420"/>
    </location>
</feature>
<reference evidence="7" key="2">
    <citation type="submission" date="2020-05" db="EMBL/GenBank/DDBJ databases">
        <authorList>
            <person name="Kim H.-S."/>
            <person name="Proctor R.H."/>
            <person name="Brown D.W."/>
        </authorList>
    </citation>
    <scope>NUCLEOTIDE SEQUENCE</scope>
    <source>
        <strain evidence="7">NRRL 45417</strain>
    </source>
</reference>
<dbReference type="InterPro" id="IPR036770">
    <property type="entry name" value="Ankyrin_rpt-contain_sf"/>
</dbReference>
<evidence type="ECO:0000256" key="2">
    <source>
        <dbReference type="ARBA" id="ARBA00023043"/>
    </source>
</evidence>
<reference evidence="7" key="1">
    <citation type="journal article" date="2020" name="BMC Genomics">
        <title>Correction to: Identification and distribution of gene clusters required for synthesis of sphingolipid metabolism inhibitors in diverse species of the filamentous fungus Fusarium.</title>
        <authorList>
            <person name="Kim H.S."/>
            <person name="Lohmar J.M."/>
            <person name="Busman M."/>
            <person name="Brown D.W."/>
            <person name="Naumann T.A."/>
            <person name="Divon H.H."/>
            <person name="Lysoe E."/>
            <person name="Uhlig S."/>
            <person name="Proctor R.H."/>
        </authorList>
    </citation>
    <scope>NUCLEOTIDE SEQUENCE</scope>
    <source>
        <strain evidence="7">NRRL 45417</strain>
    </source>
</reference>
<keyword evidence="5" id="KW-0812">Transmembrane</keyword>
<dbReference type="PANTHER" id="PTHR24198">
    <property type="entry name" value="ANKYRIN REPEAT AND PROTEIN KINASE DOMAIN-CONTAINING PROTEIN"/>
    <property type="match status" value="1"/>
</dbReference>
<keyword evidence="5" id="KW-1133">Transmembrane helix</keyword>
<feature type="transmembrane region" description="Helical" evidence="5">
    <location>
        <begin position="234"/>
        <end position="252"/>
    </location>
</feature>
<feature type="signal peptide" evidence="6">
    <location>
        <begin position="1"/>
        <end position="23"/>
    </location>
</feature>
<feature type="transmembrane region" description="Helical" evidence="5">
    <location>
        <begin position="198"/>
        <end position="222"/>
    </location>
</feature>
<feature type="repeat" description="ANK" evidence="3">
    <location>
        <begin position="1455"/>
        <end position="1487"/>
    </location>
</feature>
<feature type="chain" id="PRO_5034031117" description="Ankyrin" evidence="6">
    <location>
        <begin position="24"/>
        <end position="1782"/>
    </location>
</feature>
<dbReference type="SUPFAM" id="SSF48403">
    <property type="entry name" value="Ankyrin repeat"/>
    <property type="match status" value="3"/>
</dbReference>
<feature type="transmembrane region" description="Helical" evidence="5">
    <location>
        <begin position="367"/>
        <end position="390"/>
    </location>
</feature>
<dbReference type="EMBL" id="JABFAI010000368">
    <property type="protein sequence ID" value="KAF4945391.1"/>
    <property type="molecule type" value="Genomic_DNA"/>
</dbReference>
<keyword evidence="1" id="KW-0677">Repeat</keyword>
<keyword evidence="5" id="KW-0472">Membrane</keyword>
<accession>A0A8H4WPL9</accession>
<keyword evidence="2 3" id="KW-0040">ANK repeat</keyword>
<sequence length="1782" mass="198895">MPAMVAVDVAFVLLLLSAVGVRAAAGDDEEDNTDFLLNVFSDIGPILALFGEQFARQFLSESFTWDDHVTLPAGIVRIMGTPLIAQLVICPNRFPAPRAAAFDESCGIHTLESATNDGTMYKKVYRGHADINPCSWFRSKLYSLQNVHSQVERTRLQDVSKDYPDGWGTWESLRAPNLQLNIPLGKSLEKLQSRLTRVAAIIAVMLQVSLLIIAVATVHFISGFDPQPWGLPCYLIGSTFLVIGMMACSIAIEKSTAEFTWHLLGNNKTFGNAEETPASRCNTNNIEKGEVHSEQQFRLIWVQREQQVSDQDFGSFVISGGEKSHIMTSSRREDLETMDLKKTPGSKTSESTQVSIKGEHKGRPVSGILQLGTLPFVAVLAGGLGFTVQFIGLRGLPWPCAVSQIGAIIVMAIIRALIRRRLAEPLENCSVLPGYELDFLAIRLVETQGKMFDEKDEKRKDGGPTSKSCSDLDDRPKDIEKGKNVLVWRVATPQVDGNGFHKFTPKPGSSEEAKKADVADMAQRIIQVLEMFMDEFFPMGIPTKDHSAEASFMWKIPFSNSDDVKAFVELHVEQKIDNPRTEEQGGSWMVDFGQVEAILSLWMSHLKAIKFADERRTTGRRSRREGIGSNVDYSRLIGGNANGVLKRDIAWWVSNAAVTEILIEKASPDKVDEFGADPVTQRGSPNQRPGFDYEAESLSIGLLGPLEETDHADVPILVQHSSEELEIIAAQHLFTSFMNCIGKHLPKNILNQGDVNVNDHVKLESSSLLDLPSSIEAESGRKLSHTKLTKFVTYAEKQGLGSSDDVLLCMIPTFSFHDCLPNEVVVVQELPQVKLFEKLESRSQACSTHQKFLQWMKQEKRVDDNEHISLVALVNTMEFIHLAALDILRRDDCGLERFVGPKDHALGGDGYYSDVQTSEFGSNETSTEATRYFADLTALVDEVVGSFSGLLNKLTPFYQLQGRLKTFERAFDQCTSNSERSGHARFKQCGLSFKQGQAQDADFQAREFMDQIGFTALHRCIGNWDHTKSFDLNCLLGTTGLRQDIFGWTPLHYAAARSDVKFTIQRNESNQSGTIQRTPPTVDVKSIFEDDRRMRWRFDKSGRSPIDVAAANGNCRLREILLDPLSDKAARLALSSGGLDGMKPMHLAIRGQGETFEQCADYLLSERLWKWNKELGDDAWKHSPLHIAVMARNYDLARRMLVYRRGLIFKPDELDVFGKSLISYLDEKVPDEGSLLWIIFNDYSGRFNNLEGGEGSILHQAILFNPRGSYRRLLQEQGVKYVNAKDDTGRTPLHLAVIRQENELVDCLLDFNASASVLDHARMSPMMYACDMGNLSIVEMLRKDPGYTGREHDKSRKTALHYAASSEACSGQNGDKIVHILVQLMGTANVVDEYGKTPLHYAASANKVSMCLALLGVGPDDITTLNASASGEAILEQTWTIWDKDRTGIDVQDKRGFTALHIAILHDHELLARFLVLHHANFELACNDGYTPFIEACQRGKCPEFIQDFVKRSNQYIGIFDINAHDPNYRHSALAWACKVGNKKVVEMLLGANRIDPNGRAAIWHGFTPLHLALEVYQDEIVTLLLQNEGIEPSLEIENSKGLKPLEFAIQESNKGCLLAMVLHPKVGPKKCSMSQLKIFLESCSGSDITPEPWHEWHNAARSFHDDDHWTLADLAGKCGHPRLEKYLRDETDQECRAAQEYREPTNFSSLDEGLDLSKSWCSAPNPCIGTLLDAMISPSDSGGSLRSCRLRTDEAIPPNATHFYFEVEILHLPKSRSRGRL</sequence>
<feature type="region of interest" description="Disordered" evidence="4">
    <location>
        <begin position="454"/>
        <end position="477"/>
    </location>
</feature>
<evidence type="ECO:0000256" key="4">
    <source>
        <dbReference type="SAM" id="MobiDB-lite"/>
    </source>
</evidence>
<dbReference type="PANTHER" id="PTHR24198:SF165">
    <property type="entry name" value="ANKYRIN REPEAT-CONTAINING PROTEIN-RELATED"/>
    <property type="match status" value="1"/>
</dbReference>
<proteinExistence type="predicted"/>
<comment type="caution">
    <text evidence="7">The sequence shown here is derived from an EMBL/GenBank/DDBJ whole genome shotgun (WGS) entry which is preliminary data.</text>
</comment>
<dbReference type="OrthoDB" id="194358at2759"/>
<evidence type="ECO:0000313" key="7">
    <source>
        <dbReference type="EMBL" id="KAF4945391.1"/>
    </source>
</evidence>
<name>A0A8H4WPL9_9HYPO</name>
<keyword evidence="6" id="KW-0732">Signal</keyword>
<dbReference type="Gene3D" id="1.25.40.20">
    <property type="entry name" value="Ankyrin repeat-containing domain"/>
    <property type="match status" value="3"/>
</dbReference>
<evidence type="ECO:0000256" key="3">
    <source>
        <dbReference type="PROSITE-ProRule" id="PRU00023"/>
    </source>
</evidence>
<protein>
    <recommendedName>
        <fullName evidence="9">Ankyrin</fullName>
    </recommendedName>
</protein>
<evidence type="ECO:0008006" key="9">
    <source>
        <dbReference type="Google" id="ProtNLM"/>
    </source>
</evidence>
<evidence type="ECO:0000313" key="8">
    <source>
        <dbReference type="Proteomes" id="UP000604273"/>
    </source>
</evidence>
<dbReference type="Proteomes" id="UP000604273">
    <property type="component" value="Unassembled WGS sequence"/>
</dbReference>
<dbReference type="PROSITE" id="PS50088">
    <property type="entry name" value="ANK_REPEAT"/>
    <property type="match status" value="4"/>
</dbReference>
<dbReference type="InterPro" id="IPR002110">
    <property type="entry name" value="Ankyrin_rpt"/>
</dbReference>
<feature type="repeat" description="ANK" evidence="3">
    <location>
        <begin position="1288"/>
        <end position="1320"/>
    </location>
</feature>